<comment type="subcellular location">
    <subcellularLocation>
        <location evidence="1 6">Cytoplasm</location>
        <location evidence="1 6">Cytosol</location>
    </subcellularLocation>
</comment>
<evidence type="ECO:0000256" key="2">
    <source>
        <dbReference type="ARBA" id="ARBA00008787"/>
    </source>
</evidence>
<gene>
    <name evidence="7" type="ORF">GHNINEIG_01532</name>
</gene>
<comment type="similarity">
    <text evidence="2 6">Belongs to the FliS family.</text>
</comment>
<dbReference type="Pfam" id="PF02561">
    <property type="entry name" value="FliS"/>
    <property type="match status" value="1"/>
</dbReference>
<sequence>MDMNMRNKFAQQYANNYVETAASEATPHKLVEMLYDGLIKHLTLSKVFIEQKKYEQKSEHINKSLAILNSLRDGVDLEKGGEVAENLYGLYDYCYRKMIEVSAKNDTVIIDEVVEHIKALNEAWKAMPEEIKRSSKDQIERESA</sequence>
<name>A0A4P7P094_9GAMM</name>
<dbReference type="PANTHER" id="PTHR34773">
    <property type="entry name" value="FLAGELLAR SECRETION CHAPERONE FLIS"/>
    <property type="match status" value="1"/>
</dbReference>
<evidence type="ECO:0000256" key="1">
    <source>
        <dbReference type="ARBA" id="ARBA00004514"/>
    </source>
</evidence>
<dbReference type="PIRSF" id="PIRSF039090">
    <property type="entry name" value="Flis"/>
    <property type="match status" value="1"/>
</dbReference>
<keyword evidence="7" id="KW-0966">Cell projection</keyword>
<keyword evidence="4 6" id="KW-1005">Bacterial flagellum biogenesis</keyword>
<evidence type="ECO:0000313" key="8">
    <source>
        <dbReference type="Proteomes" id="UP000296201"/>
    </source>
</evidence>
<accession>A0A4P7P094</accession>
<evidence type="ECO:0000313" key="7">
    <source>
        <dbReference type="EMBL" id="QBZ83477.1"/>
    </source>
</evidence>
<organism evidence="7 8">
    <name type="scientific">Hydrogenovibrio crunogenus</name>
    <dbReference type="NCBI Taxonomy" id="39765"/>
    <lineage>
        <taxon>Bacteria</taxon>
        <taxon>Pseudomonadati</taxon>
        <taxon>Pseudomonadota</taxon>
        <taxon>Gammaproteobacteria</taxon>
        <taxon>Thiotrichales</taxon>
        <taxon>Piscirickettsiaceae</taxon>
        <taxon>Hydrogenovibrio</taxon>
    </lineage>
</organism>
<dbReference type="InterPro" id="IPR036584">
    <property type="entry name" value="FliS_sf"/>
</dbReference>
<dbReference type="GO" id="GO:0071973">
    <property type="term" value="P:bacterial-type flagellum-dependent cell motility"/>
    <property type="evidence" value="ECO:0007669"/>
    <property type="project" value="TreeGrafter"/>
</dbReference>
<dbReference type="PANTHER" id="PTHR34773:SF1">
    <property type="entry name" value="FLAGELLAR SECRETION CHAPERONE FLIS"/>
    <property type="match status" value="1"/>
</dbReference>
<dbReference type="Gene3D" id="1.20.120.340">
    <property type="entry name" value="Flagellar protein FliS"/>
    <property type="match status" value="1"/>
</dbReference>
<proteinExistence type="inferred from homology"/>
<keyword evidence="7" id="KW-0282">Flagellum</keyword>
<evidence type="ECO:0000256" key="6">
    <source>
        <dbReference type="PIRNR" id="PIRNR039090"/>
    </source>
</evidence>
<dbReference type="GO" id="GO:0044780">
    <property type="term" value="P:bacterial-type flagellum assembly"/>
    <property type="evidence" value="ECO:0007669"/>
    <property type="project" value="InterPro"/>
</dbReference>
<keyword evidence="7" id="KW-0969">Cilium</keyword>
<evidence type="ECO:0000256" key="4">
    <source>
        <dbReference type="ARBA" id="ARBA00022795"/>
    </source>
</evidence>
<dbReference type="EMBL" id="CP032096">
    <property type="protein sequence ID" value="QBZ83477.1"/>
    <property type="molecule type" value="Genomic_DNA"/>
</dbReference>
<dbReference type="CDD" id="cd16098">
    <property type="entry name" value="FliS"/>
    <property type="match status" value="1"/>
</dbReference>
<dbReference type="RefSeq" id="WP_135796092.1">
    <property type="nucleotide sequence ID" value="NZ_CP032096.1"/>
</dbReference>
<dbReference type="NCBIfam" id="TIGR00208">
    <property type="entry name" value="fliS"/>
    <property type="match status" value="1"/>
</dbReference>
<evidence type="ECO:0000256" key="3">
    <source>
        <dbReference type="ARBA" id="ARBA00022490"/>
    </source>
</evidence>
<dbReference type="SUPFAM" id="SSF101116">
    <property type="entry name" value="Flagellar export chaperone FliS"/>
    <property type="match status" value="1"/>
</dbReference>
<reference evidence="7 8" key="1">
    <citation type="submission" date="2018-08" db="EMBL/GenBank/DDBJ databases">
        <title>Horizontal acquisition of hydrogen conversion ability and other habitat adaptations in Hydrogenovibrio crunogenus strains.</title>
        <authorList>
            <person name="Gonnella G."/>
            <person name="Adam N."/>
            <person name="Perner M."/>
        </authorList>
    </citation>
    <scope>NUCLEOTIDE SEQUENCE [LARGE SCALE GENOMIC DNA]</scope>
    <source>
        <strain evidence="7 8">SP-41</strain>
    </source>
</reference>
<evidence type="ECO:0000256" key="5">
    <source>
        <dbReference type="ARBA" id="ARBA00023186"/>
    </source>
</evidence>
<dbReference type="AlphaFoldDB" id="A0A4P7P094"/>
<keyword evidence="8" id="KW-1185">Reference proteome</keyword>
<protein>
    <recommendedName>
        <fullName evidence="6">Flagellar secretion chaperone FliS</fullName>
    </recommendedName>
</protein>
<dbReference type="Proteomes" id="UP000296201">
    <property type="component" value="Chromosome"/>
</dbReference>
<keyword evidence="3 6" id="KW-0963">Cytoplasm</keyword>
<keyword evidence="5" id="KW-0143">Chaperone</keyword>
<dbReference type="InterPro" id="IPR003713">
    <property type="entry name" value="FliS"/>
</dbReference>
<dbReference type="GO" id="GO:0005829">
    <property type="term" value="C:cytosol"/>
    <property type="evidence" value="ECO:0007669"/>
    <property type="project" value="UniProtKB-SubCell"/>
</dbReference>
<dbReference type="OrthoDB" id="9792010at2"/>